<dbReference type="InterPro" id="IPR014710">
    <property type="entry name" value="RmlC-like_jellyroll"/>
</dbReference>
<dbReference type="PANTHER" id="PTHR43280">
    <property type="entry name" value="ARAC-FAMILY TRANSCRIPTIONAL REGULATOR"/>
    <property type="match status" value="1"/>
</dbReference>
<dbReference type="Proteomes" id="UP000284543">
    <property type="component" value="Unassembled WGS sequence"/>
</dbReference>
<dbReference type="InterPro" id="IPR009057">
    <property type="entry name" value="Homeodomain-like_sf"/>
</dbReference>
<evidence type="ECO:0000259" key="4">
    <source>
        <dbReference type="PROSITE" id="PS01124"/>
    </source>
</evidence>
<dbReference type="Pfam" id="PF12833">
    <property type="entry name" value="HTH_18"/>
    <property type="match status" value="1"/>
</dbReference>
<dbReference type="SUPFAM" id="SSF51215">
    <property type="entry name" value="Regulatory protein AraC"/>
    <property type="match status" value="1"/>
</dbReference>
<feature type="domain" description="HTH araC/xylS-type" evidence="4">
    <location>
        <begin position="176"/>
        <end position="274"/>
    </location>
</feature>
<dbReference type="RefSeq" id="WP_118018934.1">
    <property type="nucleotide sequence ID" value="NZ_CAUHGS010000014.1"/>
</dbReference>
<dbReference type="PANTHER" id="PTHR43280:SF28">
    <property type="entry name" value="HTH-TYPE TRANSCRIPTIONAL ACTIVATOR RHAS"/>
    <property type="match status" value="1"/>
</dbReference>
<sequence>MGNFQEIIKVSEGALAWTYLFSENRIGKVSRHWHQGLELTMVLDGEVLYTVNGKHFTAKKGDVVLINIGDYHSCQIDHRPQACEAMNIIFPEEFLRCFSKSDRIYFELARTGKEDDKLKELLEKLYVIFINRVDTPYAQLAVNGVVCEIAYTLFTGCFQDSFDTQIWSEKYKERCKSLTDYIDEHYSEDISLESLSEEFHISRDHLSRIFRTCMGTTFKKHLTRTRMYHAYKLLIHTDLTLLEISMKCGFADSRSFISSFKQVYHTTPSKYRTSLEGISDIENRAENRKAEFFKDRAGDPR</sequence>
<dbReference type="InterPro" id="IPR003313">
    <property type="entry name" value="AraC-bd"/>
</dbReference>
<dbReference type="PRINTS" id="PR00032">
    <property type="entry name" value="HTHARAC"/>
</dbReference>
<evidence type="ECO:0000313" key="6">
    <source>
        <dbReference type="Proteomes" id="UP000284543"/>
    </source>
</evidence>
<evidence type="ECO:0000256" key="1">
    <source>
        <dbReference type="ARBA" id="ARBA00023015"/>
    </source>
</evidence>
<dbReference type="GO" id="GO:0043565">
    <property type="term" value="F:sequence-specific DNA binding"/>
    <property type="evidence" value="ECO:0007669"/>
    <property type="project" value="InterPro"/>
</dbReference>
<name>A0A412Z4E4_9FIRM</name>
<dbReference type="Gene3D" id="2.60.120.10">
    <property type="entry name" value="Jelly Rolls"/>
    <property type="match status" value="1"/>
</dbReference>
<dbReference type="InterPro" id="IPR018060">
    <property type="entry name" value="HTH_AraC"/>
</dbReference>
<proteinExistence type="predicted"/>
<dbReference type="InterPro" id="IPR020449">
    <property type="entry name" value="Tscrpt_reg_AraC-type_HTH"/>
</dbReference>
<evidence type="ECO:0000256" key="3">
    <source>
        <dbReference type="ARBA" id="ARBA00023163"/>
    </source>
</evidence>
<accession>A0A412Z4E4</accession>
<dbReference type="Gene3D" id="1.10.10.60">
    <property type="entry name" value="Homeodomain-like"/>
    <property type="match status" value="2"/>
</dbReference>
<dbReference type="SUPFAM" id="SSF46689">
    <property type="entry name" value="Homeodomain-like"/>
    <property type="match status" value="2"/>
</dbReference>
<dbReference type="AlphaFoldDB" id="A0A412Z4E4"/>
<dbReference type="PROSITE" id="PS01124">
    <property type="entry name" value="HTH_ARAC_FAMILY_2"/>
    <property type="match status" value="1"/>
</dbReference>
<dbReference type="SMART" id="SM00342">
    <property type="entry name" value="HTH_ARAC"/>
    <property type="match status" value="1"/>
</dbReference>
<reference evidence="5 6" key="1">
    <citation type="submission" date="2018-08" db="EMBL/GenBank/DDBJ databases">
        <title>A genome reference for cultivated species of the human gut microbiota.</title>
        <authorList>
            <person name="Zou Y."/>
            <person name="Xue W."/>
            <person name="Luo G."/>
        </authorList>
    </citation>
    <scope>NUCLEOTIDE SEQUENCE [LARGE SCALE GENOMIC DNA]</scope>
    <source>
        <strain evidence="5 6">AF14-18</strain>
    </source>
</reference>
<comment type="caution">
    <text evidence="5">The sequence shown here is derived from an EMBL/GenBank/DDBJ whole genome shotgun (WGS) entry which is preliminary data.</text>
</comment>
<dbReference type="Pfam" id="PF02311">
    <property type="entry name" value="AraC_binding"/>
    <property type="match status" value="1"/>
</dbReference>
<dbReference type="GO" id="GO:0003700">
    <property type="term" value="F:DNA-binding transcription factor activity"/>
    <property type="evidence" value="ECO:0007669"/>
    <property type="project" value="InterPro"/>
</dbReference>
<dbReference type="InterPro" id="IPR037923">
    <property type="entry name" value="HTH-like"/>
</dbReference>
<protein>
    <submittedName>
        <fullName evidence="5">AraC family transcriptional regulator</fullName>
    </submittedName>
</protein>
<evidence type="ECO:0000313" key="5">
    <source>
        <dbReference type="EMBL" id="RGV74842.1"/>
    </source>
</evidence>
<keyword evidence="3" id="KW-0804">Transcription</keyword>
<gene>
    <name evidence="5" type="ORF">DWW02_16030</name>
</gene>
<organism evidence="5 6">
    <name type="scientific">Enterocloster bolteae</name>
    <dbReference type="NCBI Taxonomy" id="208479"/>
    <lineage>
        <taxon>Bacteria</taxon>
        <taxon>Bacillati</taxon>
        <taxon>Bacillota</taxon>
        <taxon>Clostridia</taxon>
        <taxon>Lachnospirales</taxon>
        <taxon>Lachnospiraceae</taxon>
        <taxon>Enterocloster</taxon>
    </lineage>
</organism>
<evidence type="ECO:0000256" key="2">
    <source>
        <dbReference type="ARBA" id="ARBA00023125"/>
    </source>
</evidence>
<dbReference type="EMBL" id="QRZM01000006">
    <property type="protein sequence ID" value="RGV74842.1"/>
    <property type="molecule type" value="Genomic_DNA"/>
</dbReference>
<keyword evidence="1" id="KW-0805">Transcription regulation</keyword>
<keyword evidence="2" id="KW-0238">DNA-binding</keyword>